<evidence type="ECO:0000313" key="2">
    <source>
        <dbReference type="EMBL" id="SDD40644.1"/>
    </source>
</evidence>
<dbReference type="RefSeq" id="WP_090485511.1">
    <property type="nucleotide sequence ID" value="NZ_BJVY01000041.1"/>
</dbReference>
<evidence type="ECO:0000313" key="4">
    <source>
        <dbReference type="Proteomes" id="UP000321224"/>
    </source>
</evidence>
<reference evidence="2 3" key="1">
    <citation type="submission" date="2016-10" db="EMBL/GenBank/DDBJ databases">
        <authorList>
            <person name="Varghese N."/>
            <person name="Submissions S."/>
        </authorList>
    </citation>
    <scope>NUCLEOTIDE SEQUENCE [LARGE SCALE GENOMIC DNA]</scope>
    <source>
        <strain evidence="2 3">DSM 2260</strain>
    </source>
</reference>
<dbReference type="Pfam" id="PF11617">
    <property type="entry name" value="Cu-binding_MopE"/>
    <property type="match status" value="3"/>
</dbReference>
<dbReference type="Proteomes" id="UP000321224">
    <property type="component" value="Unassembled WGS sequence"/>
</dbReference>
<dbReference type="Proteomes" id="UP000198717">
    <property type="component" value="Unassembled WGS sequence"/>
</dbReference>
<protein>
    <submittedName>
        <fullName evidence="2">Metal-binding motif-containing protein</fullName>
    </submittedName>
</protein>
<gene>
    <name evidence="1" type="ORF">MVI01_57560</name>
    <name evidence="2" type="ORF">SAMN04488504_101759</name>
</gene>
<keyword evidence="3" id="KW-1185">Reference proteome</keyword>
<comment type="caution">
    <text evidence="1">The sequence shown here is derived from an EMBL/GenBank/DDBJ whole genome shotgun (WGS) entry which is preliminary data.</text>
</comment>
<accession>A0A511HK75</accession>
<evidence type="ECO:0000313" key="1">
    <source>
        <dbReference type="EMBL" id="GEL73972.1"/>
    </source>
</evidence>
<dbReference type="PROSITE" id="PS51257">
    <property type="entry name" value="PROKAR_LIPOPROTEIN"/>
    <property type="match status" value="1"/>
</dbReference>
<organism evidence="1 4">
    <name type="scientific">Myxococcus virescens</name>
    <dbReference type="NCBI Taxonomy" id="83456"/>
    <lineage>
        <taxon>Bacteria</taxon>
        <taxon>Pseudomonadati</taxon>
        <taxon>Myxococcota</taxon>
        <taxon>Myxococcia</taxon>
        <taxon>Myxococcales</taxon>
        <taxon>Cystobacterineae</taxon>
        <taxon>Myxococcaceae</taxon>
        <taxon>Myxococcus</taxon>
    </lineage>
</organism>
<dbReference type="EMBL" id="BJVY01000041">
    <property type="protein sequence ID" value="GEL73972.1"/>
    <property type="molecule type" value="Genomic_DNA"/>
</dbReference>
<evidence type="ECO:0000313" key="3">
    <source>
        <dbReference type="Proteomes" id="UP000198717"/>
    </source>
</evidence>
<sequence length="263" mass="27523">MKTFESRLRAWCGLLLVAGAVGCTVSFPDDVPYTCTETADCGGDGYVCTSLPDNGPRYCCLPDPTEVCNGLDDDCDGLVDNLETACYTGPEGTLDVGLCHAGESICTREASIACVGQVLPGTEICNGLDDDCDGTADEDFDLKTAPGHCGACNNDCSFLQDCVNGECVRRQELDCANGEDDDGDGFTDCQDRADCDGKSCGPECVCEGGSKTEASCTNGADDDGDGLVDCADRADCPTETQCGPLRSDDENDYPRCQVNGVCL</sequence>
<proteinExistence type="predicted"/>
<dbReference type="EMBL" id="FNAJ01000001">
    <property type="protein sequence ID" value="SDD40644.1"/>
    <property type="molecule type" value="Genomic_DNA"/>
</dbReference>
<name>A0A511HK75_9BACT</name>
<reference evidence="1 4" key="2">
    <citation type="submission" date="2019-07" db="EMBL/GenBank/DDBJ databases">
        <title>Whole genome shotgun sequence of Myxococcus virescens NBRC 100334.</title>
        <authorList>
            <person name="Hosoyama A."/>
            <person name="Uohara A."/>
            <person name="Ohji S."/>
            <person name="Ichikawa N."/>
        </authorList>
    </citation>
    <scope>NUCLEOTIDE SEQUENCE [LARGE SCALE GENOMIC DNA]</scope>
    <source>
        <strain evidence="1 4">NBRC 100334</strain>
    </source>
</reference>
<dbReference type="AlphaFoldDB" id="A0A511HK75"/>
<dbReference type="InterPro" id="IPR021655">
    <property type="entry name" value="Put_metal-bd"/>
</dbReference>